<dbReference type="AlphaFoldDB" id="A0A3A6RG52"/>
<name>A0A3A6RG52_9VIBR</name>
<gene>
    <name evidence="1" type="ORF">DZ860_03165</name>
</gene>
<dbReference type="OrthoDB" id="9789608at2"/>
<accession>A0A3A6RG52</accession>
<protein>
    <recommendedName>
        <fullName evidence="3">VOC family protein</fullName>
    </recommendedName>
</protein>
<evidence type="ECO:0000313" key="2">
    <source>
        <dbReference type="Proteomes" id="UP000273252"/>
    </source>
</evidence>
<dbReference type="Proteomes" id="UP000273252">
    <property type="component" value="Unassembled WGS sequence"/>
</dbReference>
<dbReference type="RefSeq" id="WP_120029447.1">
    <property type="nucleotide sequence ID" value="NZ_QVMU01000001.1"/>
</dbReference>
<comment type="caution">
    <text evidence="1">The sequence shown here is derived from an EMBL/GenBank/DDBJ whole genome shotgun (WGS) entry which is preliminary data.</text>
</comment>
<dbReference type="SUPFAM" id="SSF54593">
    <property type="entry name" value="Glyoxalase/Bleomycin resistance protein/Dihydroxybiphenyl dioxygenase"/>
    <property type="match status" value="1"/>
</dbReference>
<reference evidence="1 2" key="1">
    <citation type="submission" date="2018-08" db="EMBL/GenBank/DDBJ databases">
        <title>Vibrio isolated from the Eastern China Marginal Seas.</title>
        <authorList>
            <person name="Li Y."/>
        </authorList>
    </citation>
    <scope>NUCLEOTIDE SEQUENCE [LARGE SCALE GENOMIC DNA]</scope>
    <source>
        <strain evidence="1 2">BEI233</strain>
    </source>
</reference>
<dbReference type="Gene3D" id="3.10.180.10">
    <property type="entry name" value="2,3-Dihydroxybiphenyl 1,2-Dioxygenase, domain 1"/>
    <property type="match status" value="1"/>
</dbReference>
<evidence type="ECO:0008006" key="3">
    <source>
        <dbReference type="Google" id="ProtNLM"/>
    </source>
</evidence>
<dbReference type="EMBL" id="QVMU01000001">
    <property type="protein sequence ID" value="RJX75691.1"/>
    <property type="molecule type" value="Genomic_DNA"/>
</dbReference>
<proteinExistence type="predicted"/>
<keyword evidence="2" id="KW-1185">Reference proteome</keyword>
<sequence>MNKLHIAIATDSIEKSIKDYSKRLGAEPCSFVANEYALWRTESLNFSIRQDSTCQPGELRHLGWEDASAKDFSEEKDVNGIVWERFSAEQQADEINEIWSQANYTPK</sequence>
<dbReference type="InterPro" id="IPR029068">
    <property type="entry name" value="Glyas_Bleomycin-R_OHBP_Dase"/>
</dbReference>
<organism evidence="1 2">
    <name type="scientific">Vibrio sinensis</name>
    <dbReference type="NCBI Taxonomy" id="2302434"/>
    <lineage>
        <taxon>Bacteria</taxon>
        <taxon>Pseudomonadati</taxon>
        <taxon>Pseudomonadota</taxon>
        <taxon>Gammaproteobacteria</taxon>
        <taxon>Vibrionales</taxon>
        <taxon>Vibrionaceae</taxon>
        <taxon>Vibrio</taxon>
    </lineage>
</organism>
<evidence type="ECO:0000313" key="1">
    <source>
        <dbReference type="EMBL" id="RJX75691.1"/>
    </source>
</evidence>